<keyword evidence="3 13" id="KW-0540">Nuclease</keyword>
<dbReference type="RefSeq" id="WP_275474250.1">
    <property type="nucleotide sequence ID" value="NZ_CP162940.1"/>
</dbReference>
<evidence type="ECO:0000256" key="6">
    <source>
        <dbReference type="ARBA" id="ARBA00022763"/>
    </source>
</evidence>
<evidence type="ECO:0000256" key="5">
    <source>
        <dbReference type="ARBA" id="ARBA00022759"/>
    </source>
</evidence>
<dbReference type="InterPro" id="IPR004612">
    <property type="entry name" value="Resolv_RecU"/>
</dbReference>
<dbReference type="EMBL" id="JBDXSU010000026">
    <property type="protein sequence ID" value="MFB5192670.1"/>
    <property type="molecule type" value="Genomic_DNA"/>
</dbReference>
<evidence type="ECO:0000256" key="13">
    <source>
        <dbReference type="HAMAP-Rule" id="MF_00130"/>
    </source>
</evidence>
<evidence type="ECO:0000256" key="10">
    <source>
        <dbReference type="ARBA" id="ARBA00023204"/>
    </source>
</evidence>
<evidence type="ECO:0000256" key="1">
    <source>
        <dbReference type="ARBA" id="ARBA00004496"/>
    </source>
</evidence>
<evidence type="ECO:0000256" key="11">
    <source>
        <dbReference type="ARBA" id="ARBA00023447"/>
    </source>
</evidence>
<dbReference type="CDD" id="cd22354">
    <property type="entry name" value="RecU-like"/>
    <property type="match status" value="1"/>
</dbReference>
<dbReference type="InterPro" id="IPR011856">
    <property type="entry name" value="tRNA_endonuc-like_dom_sf"/>
</dbReference>
<accession>A0ABV5AKV2</accession>
<feature type="binding site" evidence="13">
    <location>
        <position position="77"/>
    </location>
    <ligand>
        <name>Mg(2+)</name>
        <dbReference type="ChEBI" id="CHEBI:18420"/>
    </ligand>
</feature>
<evidence type="ECO:0000256" key="7">
    <source>
        <dbReference type="ARBA" id="ARBA00022801"/>
    </source>
</evidence>
<dbReference type="Proteomes" id="UP001579974">
    <property type="component" value="Unassembled WGS sequence"/>
</dbReference>
<evidence type="ECO:0000313" key="15">
    <source>
        <dbReference type="Proteomes" id="UP001579974"/>
    </source>
</evidence>
<sequence length="192" mass="22215">MKSLRTRRKVENGLLSVAIQSHANRGRSLETMLNMTNSQYRRNNWALVDKIPTPIKKLRDYSRGTFIAVWESKSSVDYQGVYNGRALVFEAKMCREEKRFPLANIHDHQIAYLEQAEQQGAITFLIIDFSKLDEVYLVPGQYVVKYWHNAQAGERKSIPIEAIRELGMRVRTGRGVILDYLAVVDKLWKRVG</sequence>
<dbReference type="HAMAP" id="MF_00130">
    <property type="entry name" value="RecU"/>
    <property type="match status" value="1"/>
</dbReference>
<comment type="caution">
    <text evidence="14">The sequence shown here is derived from an EMBL/GenBank/DDBJ whole genome shotgun (WGS) entry which is preliminary data.</text>
</comment>
<evidence type="ECO:0000256" key="12">
    <source>
        <dbReference type="ARBA" id="ARBA00029523"/>
    </source>
</evidence>
<keyword evidence="7 13" id="KW-0378">Hydrolase</keyword>
<comment type="function">
    <text evidence="13">Endonuclease that resolves Holliday junction intermediates in genetic recombination. Cleaves mobile four-strand junctions by introducing symmetrical nicks in paired strands. Promotes annealing of linear ssDNA with homologous dsDNA. Required for DNA repair, homologous recombination and chromosome segregation.</text>
</comment>
<comment type="cofactor">
    <cofactor evidence="13">
        <name>Mg(2+)</name>
        <dbReference type="ChEBI" id="CHEBI:18420"/>
    </cofactor>
    <text evidence="13">Binds 1 Mg(2+) ion per subunit.</text>
</comment>
<gene>
    <name evidence="13" type="primary">recU</name>
    <name evidence="14" type="ORF">KKP3000_001879</name>
</gene>
<dbReference type="InterPro" id="IPR011335">
    <property type="entry name" value="Restrct_endonuc-II-like"/>
</dbReference>
<evidence type="ECO:0000256" key="2">
    <source>
        <dbReference type="ARBA" id="ARBA00022490"/>
    </source>
</evidence>
<proteinExistence type="inferred from homology"/>
<comment type="caution">
    <text evidence="13">Lacks conserved residue(s) required for the propagation of feature annotation.</text>
</comment>
<keyword evidence="10 13" id="KW-0234">DNA repair</keyword>
<keyword evidence="6 13" id="KW-0227">DNA damage</keyword>
<keyword evidence="9 13" id="KW-0233">DNA recombination</keyword>
<dbReference type="PIRSF" id="PIRSF037785">
    <property type="entry name" value="RecU"/>
    <property type="match status" value="1"/>
</dbReference>
<dbReference type="SUPFAM" id="SSF52980">
    <property type="entry name" value="Restriction endonuclease-like"/>
    <property type="match status" value="1"/>
</dbReference>
<feature type="site" description="Transition state stabilizer" evidence="13">
    <location>
        <position position="92"/>
    </location>
</feature>
<feature type="binding site" evidence="13">
    <location>
        <position position="90"/>
    </location>
    <ligand>
        <name>Mg(2+)</name>
        <dbReference type="ChEBI" id="CHEBI:18420"/>
    </ligand>
</feature>
<evidence type="ECO:0000256" key="4">
    <source>
        <dbReference type="ARBA" id="ARBA00022723"/>
    </source>
</evidence>
<comment type="similarity">
    <text evidence="11 13">Belongs to the RecU family.</text>
</comment>
<keyword evidence="4 13" id="KW-0479">Metal-binding</keyword>
<name>A0ABV5AKV2_9BACL</name>
<evidence type="ECO:0000256" key="9">
    <source>
        <dbReference type="ARBA" id="ARBA00023172"/>
    </source>
</evidence>
<dbReference type="Gene3D" id="3.40.1350.10">
    <property type="match status" value="1"/>
</dbReference>
<protein>
    <recommendedName>
        <fullName evidence="12 13">Holliday junction resolvase RecU</fullName>
        <ecNumber evidence="13">3.1.21.10</ecNumber>
    </recommendedName>
    <alternativeName>
        <fullName evidence="13">Recombination protein U homolog</fullName>
    </alternativeName>
</protein>
<evidence type="ECO:0000313" key="14">
    <source>
        <dbReference type="EMBL" id="MFB5192670.1"/>
    </source>
</evidence>
<keyword evidence="5 13" id="KW-0255">Endonuclease</keyword>
<dbReference type="EC" id="3.1.21.10" evidence="13"/>
<evidence type="ECO:0000256" key="8">
    <source>
        <dbReference type="ARBA" id="ARBA00022842"/>
    </source>
</evidence>
<reference evidence="14 15" key="1">
    <citation type="journal article" date="2024" name="Int. J. Mol. Sci.">
        <title>Exploration of Alicyclobacillus spp. Genome in Search of Antibiotic Resistance.</title>
        <authorList>
            <person name="Bucka-Kolendo J."/>
            <person name="Kiousi D.E."/>
            <person name="Dekowska A."/>
            <person name="Mikolajczuk-Szczyrba A."/>
            <person name="Karadedos D.M."/>
            <person name="Michael P."/>
            <person name="Galanis A."/>
            <person name="Sokolowska B."/>
        </authorList>
    </citation>
    <scope>NUCLEOTIDE SEQUENCE [LARGE SCALE GENOMIC DNA]</scope>
    <source>
        <strain evidence="14 15">KKP 3000</strain>
    </source>
</reference>
<organism evidence="14 15">
    <name type="scientific">Alicyclobacillus fastidiosus</name>
    <dbReference type="NCBI Taxonomy" id="392011"/>
    <lineage>
        <taxon>Bacteria</taxon>
        <taxon>Bacillati</taxon>
        <taxon>Bacillota</taxon>
        <taxon>Bacilli</taxon>
        <taxon>Bacillales</taxon>
        <taxon>Alicyclobacillaceae</taxon>
        <taxon>Alicyclobacillus</taxon>
    </lineage>
</organism>
<evidence type="ECO:0000256" key="3">
    <source>
        <dbReference type="ARBA" id="ARBA00022722"/>
    </source>
</evidence>
<comment type="catalytic activity">
    <reaction evidence="13">
        <text>Endonucleolytic cleavage at a junction such as a reciprocal single-stranded crossover between two homologous DNA duplexes (Holliday junction).</text>
        <dbReference type="EC" id="3.1.21.10"/>
    </reaction>
</comment>
<dbReference type="Pfam" id="PF03838">
    <property type="entry name" value="RecU"/>
    <property type="match status" value="1"/>
</dbReference>
<comment type="subcellular location">
    <subcellularLocation>
        <location evidence="1 13">Cytoplasm</location>
    </subcellularLocation>
</comment>
<keyword evidence="2 13" id="KW-0963">Cytoplasm</keyword>
<feature type="binding site" evidence="13">
    <location>
        <position position="109"/>
    </location>
    <ligand>
        <name>Mg(2+)</name>
        <dbReference type="ChEBI" id="CHEBI:18420"/>
    </ligand>
</feature>
<keyword evidence="15" id="KW-1185">Reference proteome</keyword>
<keyword evidence="8 13" id="KW-0460">Magnesium</keyword>